<dbReference type="Pfam" id="PF17957">
    <property type="entry name" value="Big_7"/>
    <property type="match status" value="1"/>
</dbReference>
<dbReference type="Proteomes" id="UP001600941">
    <property type="component" value="Unassembled WGS sequence"/>
</dbReference>
<keyword evidence="2" id="KW-1185">Reference proteome</keyword>
<dbReference type="EMBL" id="BAABZQ010000001">
    <property type="protein sequence ID" value="GAA6503026.1"/>
    <property type="molecule type" value="Genomic_DNA"/>
</dbReference>
<name>A0ABQ0C2K7_9FIRM</name>
<protein>
    <recommendedName>
        <fullName evidence="3">Bacterial Ig-like domain-containing protein</fullName>
    </recommendedName>
</protein>
<sequence length="302" mass="31199">MAVKTMQAIINGQTVTLTKNSESGKWEATITAPNRSSYNQSGHYYPVTVKATDDAGNVTTVDASDTTLGSKLRLTVKEKVAPIITITAPTAGAYLSNNTPTISFKVTDDDSGVNPDTIKVTIDSGTPVTAGIIKTQVTGGYECTFKPTTALPDGSHTIKVDAMDHDGNAAAQKSVTFKIDTIPPTLSITSPAEGLKTNQAACTVAGKTNDATSSPCTVTIKLNSGSAEAVTVNEDGTFSKALTLAAGTNTITVVATDKAGKQATVTRTVILDTTAPRITDVVLTPNPVDAGKTFIISVTVTD</sequence>
<comment type="caution">
    <text evidence="1">The sequence shown here is derived from an EMBL/GenBank/DDBJ whole genome shotgun (WGS) entry which is preliminary data.</text>
</comment>
<evidence type="ECO:0000313" key="2">
    <source>
        <dbReference type="Proteomes" id="UP001600941"/>
    </source>
</evidence>
<dbReference type="Pfam" id="PF09136">
    <property type="entry name" value="Glucodextran_B"/>
    <property type="match status" value="1"/>
</dbReference>
<accession>A0ABQ0C2K7</accession>
<dbReference type="InterPro" id="IPR013783">
    <property type="entry name" value="Ig-like_fold"/>
</dbReference>
<evidence type="ECO:0008006" key="3">
    <source>
        <dbReference type="Google" id="ProtNLM"/>
    </source>
</evidence>
<dbReference type="Gene3D" id="2.60.40.10">
    <property type="entry name" value="Immunoglobulins"/>
    <property type="match status" value="3"/>
</dbReference>
<evidence type="ECO:0000313" key="1">
    <source>
        <dbReference type="EMBL" id="GAA6503026.1"/>
    </source>
</evidence>
<gene>
    <name evidence="1" type="ORF">K340107D12_58420</name>
</gene>
<organism evidence="1 2">
    <name type="scientific">Blautia parvula</name>
    <dbReference type="NCBI Taxonomy" id="2877527"/>
    <lineage>
        <taxon>Bacteria</taxon>
        <taxon>Bacillati</taxon>
        <taxon>Bacillota</taxon>
        <taxon>Clostridia</taxon>
        <taxon>Lachnospirales</taxon>
        <taxon>Lachnospiraceae</taxon>
        <taxon>Blautia</taxon>
    </lineage>
</organism>
<proteinExistence type="predicted"/>
<reference evidence="1 2" key="1">
    <citation type="submission" date="2024-04" db="EMBL/GenBank/DDBJ databases">
        <title>Defined microbial consortia suppress multidrug-resistant proinflammatory Enterobacteriaceae via ecological control.</title>
        <authorList>
            <person name="Furuichi M."/>
            <person name="Kawaguchi T."/>
            <person name="Pust M."/>
            <person name="Yasuma K."/>
            <person name="Plichta D."/>
            <person name="Hasegawa N."/>
            <person name="Ohya T."/>
            <person name="Bhattarai S."/>
            <person name="Sasajima S."/>
            <person name="Aoto Y."/>
            <person name="Tuganbaev T."/>
            <person name="Yaginuma M."/>
            <person name="Ueda M."/>
            <person name="Okahashi N."/>
            <person name="Amafuji K."/>
            <person name="Kiridooshi Y."/>
            <person name="Sugita K."/>
            <person name="Strazar M."/>
            <person name="Skelly A."/>
            <person name="Suda W."/>
            <person name="Hattori M."/>
            <person name="Nakamoto N."/>
            <person name="Caballero S."/>
            <person name="Norman J."/>
            <person name="Olle B."/>
            <person name="Tanoue T."/>
            <person name="Arita M."/>
            <person name="Bucci V."/>
            <person name="Atarashi K."/>
            <person name="Xavier R."/>
            <person name="Honda K."/>
        </authorList>
    </citation>
    <scope>NUCLEOTIDE SEQUENCE [LARGE SCALE GENOMIC DNA]</scope>
    <source>
        <strain evidence="2">k34-0107-D12</strain>
    </source>
</reference>
<dbReference type="RefSeq" id="WP_103732242.1">
    <property type="nucleotide sequence ID" value="NZ_BAABZQ010000001.1"/>
</dbReference>